<dbReference type="OrthoDB" id="996955at2759"/>
<organism evidence="4 5">
    <name type="scientific">Zingiber officinale</name>
    <name type="common">Ginger</name>
    <name type="synonym">Amomum zingiber</name>
    <dbReference type="NCBI Taxonomy" id="94328"/>
    <lineage>
        <taxon>Eukaryota</taxon>
        <taxon>Viridiplantae</taxon>
        <taxon>Streptophyta</taxon>
        <taxon>Embryophyta</taxon>
        <taxon>Tracheophyta</taxon>
        <taxon>Spermatophyta</taxon>
        <taxon>Magnoliopsida</taxon>
        <taxon>Liliopsida</taxon>
        <taxon>Zingiberales</taxon>
        <taxon>Zingiberaceae</taxon>
        <taxon>Zingiber</taxon>
    </lineage>
</organism>
<feature type="transmembrane region" description="Helical" evidence="3">
    <location>
        <begin position="60"/>
        <end position="86"/>
    </location>
</feature>
<dbReference type="GO" id="GO:0005886">
    <property type="term" value="C:plasma membrane"/>
    <property type="evidence" value="ECO:0007669"/>
    <property type="project" value="TreeGrafter"/>
</dbReference>
<dbReference type="Proteomes" id="UP000734854">
    <property type="component" value="Unassembled WGS sequence"/>
</dbReference>
<gene>
    <name evidence="4" type="ORF">ZIOFF_003124</name>
</gene>
<comment type="subcellular location">
    <subcellularLocation>
        <location evidence="1">Membrane</location>
    </subcellularLocation>
</comment>
<dbReference type="InterPro" id="IPR044839">
    <property type="entry name" value="NDR1-like"/>
</dbReference>
<keyword evidence="3" id="KW-1133">Transmembrane helix</keyword>
<evidence type="ECO:0000313" key="5">
    <source>
        <dbReference type="Proteomes" id="UP000734854"/>
    </source>
</evidence>
<comment type="caution">
    <text evidence="4">The sequence shown here is derived from an EMBL/GenBank/DDBJ whole genome shotgun (WGS) entry which is preliminary data.</text>
</comment>
<keyword evidence="3" id="KW-0812">Transmembrane</keyword>
<dbReference type="PANTHER" id="PTHR31234:SF68">
    <property type="entry name" value="EXPRESSED PROTEIN"/>
    <property type="match status" value="1"/>
</dbReference>
<protein>
    <recommendedName>
        <fullName evidence="6">Late embryogenesis abundant protein LEA-2 subgroup domain-containing protein</fullName>
    </recommendedName>
</protein>
<keyword evidence="2 3" id="KW-0472">Membrane</keyword>
<evidence type="ECO:0000256" key="3">
    <source>
        <dbReference type="SAM" id="Phobius"/>
    </source>
</evidence>
<dbReference type="PANTHER" id="PTHR31234">
    <property type="entry name" value="LATE EMBRYOGENESIS ABUNDANT (LEA) HYDROXYPROLINE-RICH GLYCOPROTEIN FAMILY"/>
    <property type="match status" value="1"/>
</dbReference>
<accession>A0A8J5LZJ9</accession>
<evidence type="ECO:0000256" key="1">
    <source>
        <dbReference type="ARBA" id="ARBA00004370"/>
    </source>
</evidence>
<evidence type="ECO:0008006" key="6">
    <source>
        <dbReference type="Google" id="ProtNLM"/>
    </source>
</evidence>
<sequence length="225" mass="23886">MSEPEQTPPTTNALPGPVPQLGTFVVQVAKDQVYRVPPPENAYLIERYCKRTKNRRRSPGLLCLIWILAAAFLLLAATAAALHFALRPAFAVQSLSVQNTTETEYDLTLSVWNPSRAMGYSYAAGGSAALVAVSSGAEIAAGETPGFDQGSRSTTAMPLALRGSGASPPKGAAALELTAKLRTRPKVGMLKLWSMRMEVTCGVLTSALAGDGRILSQHCGTKLWL</sequence>
<reference evidence="4 5" key="1">
    <citation type="submission" date="2020-08" db="EMBL/GenBank/DDBJ databases">
        <title>Plant Genome Project.</title>
        <authorList>
            <person name="Zhang R.-G."/>
        </authorList>
    </citation>
    <scope>NUCLEOTIDE SEQUENCE [LARGE SCALE GENOMIC DNA]</scope>
    <source>
        <tissue evidence="4">Rhizome</tissue>
    </source>
</reference>
<dbReference type="AlphaFoldDB" id="A0A8J5LZJ9"/>
<keyword evidence="5" id="KW-1185">Reference proteome</keyword>
<dbReference type="GO" id="GO:0098542">
    <property type="term" value="P:defense response to other organism"/>
    <property type="evidence" value="ECO:0007669"/>
    <property type="project" value="InterPro"/>
</dbReference>
<proteinExistence type="predicted"/>
<evidence type="ECO:0000313" key="4">
    <source>
        <dbReference type="EMBL" id="KAG6538021.1"/>
    </source>
</evidence>
<name>A0A8J5LZJ9_ZINOF</name>
<evidence type="ECO:0000256" key="2">
    <source>
        <dbReference type="ARBA" id="ARBA00023136"/>
    </source>
</evidence>
<dbReference type="EMBL" id="JACMSC010000001">
    <property type="protein sequence ID" value="KAG6538021.1"/>
    <property type="molecule type" value="Genomic_DNA"/>
</dbReference>